<reference evidence="5 6" key="1">
    <citation type="journal article" date="2018" name="Sci. Rep.">
        <title>Comparative analysis of the Pocillopora damicornis genome highlights role of immune system in coral evolution.</title>
        <authorList>
            <person name="Cunning R."/>
            <person name="Bay R.A."/>
            <person name="Gillette P."/>
            <person name="Baker A.C."/>
            <person name="Traylor-Knowles N."/>
        </authorList>
    </citation>
    <scope>NUCLEOTIDE SEQUENCE [LARGE SCALE GENOMIC DNA]</scope>
    <source>
        <strain evidence="5">RSMAS</strain>
        <tissue evidence="5">Whole animal</tissue>
    </source>
</reference>
<dbReference type="InterPro" id="IPR052577">
    <property type="entry name" value="VWA7"/>
</dbReference>
<keyword evidence="6" id="KW-1185">Reference proteome</keyword>
<name>A0A3M6URI8_POCDA</name>
<evidence type="ECO:0000256" key="1">
    <source>
        <dbReference type="PROSITE-ProRule" id="PRU00076"/>
    </source>
</evidence>
<dbReference type="SUPFAM" id="SSF57196">
    <property type="entry name" value="EGF/Laminin"/>
    <property type="match status" value="2"/>
</dbReference>
<feature type="disulfide bond" evidence="1">
    <location>
        <begin position="719"/>
        <end position="736"/>
    </location>
</feature>
<dbReference type="InterPro" id="IPR000742">
    <property type="entry name" value="EGF"/>
</dbReference>
<dbReference type="PANTHER" id="PTHR14905:SF21">
    <property type="entry name" value="VWFA DOMAIN-CONTAINING PROTEIN"/>
    <property type="match status" value="1"/>
</dbReference>
<feature type="compositionally biased region" description="Basic and acidic residues" evidence="2">
    <location>
        <begin position="935"/>
        <end position="950"/>
    </location>
</feature>
<feature type="domain" description="EGF-like" evidence="3">
    <location>
        <begin position="195"/>
        <end position="233"/>
    </location>
</feature>
<dbReference type="Pfam" id="PF25107">
    <property type="entry name" value="VWA7_N"/>
    <property type="match status" value="2"/>
</dbReference>
<feature type="disulfide bond" evidence="1">
    <location>
        <begin position="223"/>
        <end position="232"/>
    </location>
</feature>
<dbReference type="InterPro" id="IPR003609">
    <property type="entry name" value="Pan_app"/>
</dbReference>
<dbReference type="CDD" id="cd00054">
    <property type="entry name" value="EGF_CA"/>
    <property type="match status" value="2"/>
</dbReference>
<dbReference type="Pfam" id="PF00024">
    <property type="entry name" value="PAN_1"/>
    <property type="match status" value="1"/>
</dbReference>
<feature type="disulfide bond" evidence="1">
    <location>
        <begin position="204"/>
        <end position="221"/>
    </location>
</feature>
<keyword evidence="1" id="KW-1015">Disulfide bond</keyword>
<dbReference type="FunFam" id="2.10.25.10:FF:000063">
    <property type="entry name" value="Slit guidance ligand 2"/>
    <property type="match status" value="1"/>
</dbReference>
<comment type="caution">
    <text evidence="5">The sequence shown here is derived from an EMBL/GenBank/DDBJ whole genome shotgun (WGS) entry which is preliminary data.</text>
</comment>
<organism evidence="5 6">
    <name type="scientific">Pocillopora damicornis</name>
    <name type="common">Cauliflower coral</name>
    <name type="synonym">Millepora damicornis</name>
    <dbReference type="NCBI Taxonomy" id="46731"/>
    <lineage>
        <taxon>Eukaryota</taxon>
        <taxon>Metazoa</taxon>
        <taxon>Cnidaria</taxon>
        <taxon>Anthozoa</taxon>
        <taxon>Hexacorallia</taxon>
        <taxon>Scleractinia</taxon>
        <taxon>Astrocoeniina</taxon>
        <taxon>Pocilloporidae</taxon>
        <taxon>Pocillopora</taxon>
    </lineage>
</organism>
<feature type="compositionally biased region" description="Basic and acidic residues" evidence="2">
    <location>
        <begin position="598"/>
        <end position="620"/>
    </location>
</feature>
<dbReference type="Proteomes" id="UP000275408">
    <property type="component" value="Unassembled WGS sequence"/>
</dbReference>
<dbReference type="AlphaFoldDB" id="A0A3M6URI8"/>
<dbReference type="PROSITE" id="PS00022">
    <property type="entry name" value="EGF_1"/>
    <property type="match status" value="1"/>
</dbReference>
<gene>
    <name evidence="5" type="ORF">pdam_00011441</name>
</gene>
<dbReference type="PROSITE" id="PS50026">
    <property type="entry name" value="EGF_3"/>
    <property type="match status" value="2"/>
</dbReference>
<evidence type="ECO:0000313" key="6">
    <source>
        <dbReference type="Proteomes" id="UP000275408"/>
    </source>
</evidence>
<evidence type="ECO:0008006" key="7">
    <source>
        <dbReference type="Google" id="ProtNLM"/>
    </source>
</evidence>
<feature type="region of interest" description="Disordered" evidence="2">
    <location>
        <begin position="899"/>
        <end position="950"/>
    </location>
</feature>
<comment type="caution">
    <text evidence="1">Lacks conserved residue(s) required for the propagation of feature annotation.</text>
</comment>
<evidence type="ECO:0000259" key="3">
    <source>
        <dbReference type="PROSITE" id="PS50026"/>
    </source>
</evidence>
<dbReference type="SMART" id="SM00181">
    <property type="entry name" value="EGF"/>
    <property type="match status" value="2"/>
</dbReference>
<protein>
    <recommendedName>
        <fullName evidence="7">EGF-like domain-containing protein</fullName>
    </recommendedName>
</protein>
<evidence type="ECO:0000259" key="4">
    <source>
        <dbReference type="PROSITE" id="PS50948"/>
    </source>
</evidence>
<dbReference type="PROSITE" id="PS50948">
    <property type="entry name" value="PAN"/>
    <property type="match status" value="1"/>
</dbReference>
<feature type="region of interest" description="Disordered" evidence="2">
    <location>
        <begin position="596"/>
        <end position="621"/>
    </location>
</feature>
<feature type="compositionally biased region" description="Polar residues" evidence="2">
    <location>
        <begin position="923"/>
        <end position="934"/>
    </location>
</feature>
<keyword evidence="1" id="KW-0245">EGF-like domain</keyword>
<dbReference type="Pfam" id="PF00008">
    <property type="entry name" value="EGF"/>
    <property type="match status" value="2"/>
</dbReference>
<sequence length="969" mass="107200">MAVKYNLYETNLYFCIKTVAQDGDCRILEFKPDLKDFSLQGFVIKSFEVQRESDCKARCFQEHNCVSLNIGPSGNNGAYLCELSDSDHEMHSEALKPRDGFTYHSTEVNDECRTIIFQTPIHNKVIEGNVIRTEEVSHQGSCNEMCHMEPSCVSMNFGPKVGGNFTCELNQDHSSEGDQSPLVPQSKNGHIYLAIENPCSSNPCSNNGTCQAGYTDKGFRCKCPSGFTGAHCNKACSFDFEDGIGAWEMTGTAFIYQPTFGDNPVARNRDSANQQGDWWIGGIEKRPSESDPAGHLHPGGADLPQGTLISPCFRIAGRDISFLIGGGCTISDIRAELIVDNQVVRKETGSCSETMYRKSWDVKEFIGQYAQVRLVDERDRRWGHINFDDLKGEEKPDTKDHTFITRNGLLKTAIYFFFDNPQYLKDESSTDFLHGVLSEIGEEPTAGKDAMNTISSQIKFINAINAIQSANAVMDSFNRKAEEHFDGEQFQQGAKRLIRLRQELITSLLKGDKLKHARNLAGSALHTLQDFYSRSNWIEHVNSVPLNILGQPGSEISEEFLAGPNEATCRGCLSDQGRNDKCATNLITGKLTSGYRSGQDEKKPINKEKCSHGGKTDDSRFLSATGEESRAIVFKEPIRNKVMEGHLIRLVEVPHQGSCNVLCYMEPSCVSINLGPSQGGNYICELNNASDESPGSSDLHSKQDYIHLSIENPCSSSPCFNNGTCQAGYTDKGFRCKCPSGAETGNLNETMFRKSWDVKEFIGQYAQVRLSANVEVDPLNRKAEEHFDGEQFQKGAKRLIRLRQELITSLLKGDKLKHARNLAGSALHTLQDFYSRSNWIELGNSVPFDVLGQPGNEISEIFVAGPNEATCTSCLSDQDRNDKCGTNLITGKLTSGYRSGQDVRKPVNKGKCSHGGGTDDSRFQSATGGINKDSTSIKESPHAREVPIDVEERICMQFGRNESESALPS</sequence>
<feature type="domain" description="Apple" evidence="4">
    <location>
        <begin position="25"/>
        <end position="108"/>
    </location>
</feature>
<dbReference type="Gene3D" id="2.10.25.10">
    <property type="entry name" value="Laminin"/>
    <property type="match status" value="2"/>
</dbReference>
<accession>A0A3M6URI8</accession>
<evidence type="ECO:0000313" key="5">
    <source>
        <dbReference type="EMBL" id="RMX56270.1"/>
    </source>
</evidence>
<dbReference type="OrthoDB" id="5959512at2759"/>
<feature type="domain" description="EGF-like" evidence="3">
    <location>
        <begin position="710"/>
        <end position="749"/>
    </location>
</feature>
<dbReference type="PANTHER" id="PTHR14905">
    <property type="entry name" value="NG37"/>
    <property type="match status" value="1"/>
</dbReference>
<dbReference type="EMBL" id="RCHS01000872">
    <property type="protein sequence ID" value="RMX56270.1"/>
    <property type="molecule type" value="Genomic_DNA"/>
</dbReference>
<evidence type="ECO:0000256" key="2">
    <source>
        <dbReference type="SAM" id="MobiDB-lite"/>
    </source>
</evidence>
<proteinExistence type="predicted"/>
<dbReference type="InterPro" id="IPR056862">
    <property type="entry name" value="VWA7_N"/>
</dbReference>